<dbReference type="EMBL" id="JANUHC010000002">
    <property type="protein sequence ID" value="MCS0628866.1"/>
    <property type="molecule type" value="Genomic_DNA"/>
</dbReference>
<dbReference type="Proteomes" id="UP001165263">
    <property type="component" value="Unassembled WGS sequence"/>
</dbReference>
<dbReference type="RefSeq" id="WP_259448084.1">
    <property type="nucleotide sequence ID" value="NZ_CP119520.1"/>
</dbReference>
<dbReference type="PROSITE" id="PS51257">
    <property type="entry name" value="PROKAR_LIPOPROTEIN"/>
    <property type="match status" value="1"/>
</dbReference>
<comment type="caution">
    <text evidence="1">The sequence shown here is derived from an EMBL/GenBank/DDBJ whole genome shotgun (WGS) entry which is preliminary data.</text>
</comment>
<protein>
    <submittedName>
        <fullName evidence="1">Uncharacterized protein</fullName>
    </submittedName>
</protein>
<evidence type="ECO:0000313" key="1">
    <source>
        <dbReference type="EMBL" id="MCS0628866.1"/>
    </source>
</evidence>
<keyword evidence="2" id="KW-1185">Reference proteome</keyword>
<organism evidence="1 2">
    <name type="scientific">Telluria mixta</name>
    <dbReference type="NCBI Taxonomy" id="34071"/>
    <lineage>
        <taxon>Bacteria</taxon>
        <taxon>Pseudomonadati</taxon>
        <taxon>Pseudomonadota</taxon>
        <taxon>Betaproteobacteria</taxon>
        <taxon>Burkholderiales</taxon>
        <taxon>Oxalobacteraceae</taxon>
        <taxon>Telluria group</taxon>
        <taxon>Telluria</taxon>
    </lineage>
</organism>
<gene>
    <name evidence="1" type="ORF">NX786_05925</name>
</gene>
<proteinExistence type="predicted"/>
<sequence>MSGGAVRQGGPYPSCAAAACRMVVGRRAGMGDAAFAPYLARQAAQVRERRATVADVQAQDHDRQLENAAAWSYLARRVGDAADPNGGLRIALPSGPRRTRALAERRRAGYRRRLMDLVSQARDAVEEVLADDTEHAVSTLPGRLCGLCRGGCCTRGGDHAYLTAGTLRAYMRRHPEMTDVEVVERYVASLPPASQAGSCINHTPAGCALPRDMRSATCNAYACESLARLLDAQRGDPAPRVVLVVQRSKDKWTHAGKDVDDRMVGIASLTEAGTRRFRMPAKHVATSDGIRHTDRCARD</sequence>
<name>A0ABT2BUY4_9BURK</name>
<reference evidence="1" key="1">
    <citation type="submission" date="2022-08" db="EMBL/GenBank/DDBJ databases">
        <title>Reclassification of Massilia species as members of the genera Telluria, Duganella, Pseudoduganella, Mokoshia gen. nov. and Zemynaea gen. nov. using orthogonal and non-orthogonal genome-based approaches.</title>
        <authorList>
            <person name="Bowman J.P."/>
        </authorList>
    </citation>
    <scope>NUCLEOTIDE SEQUENCE</scope>
    <source>
        <strain evidence="1">LMG 11547</strain>
    </source>
</reference>
<accession>A0ABT2BUY4</accession>
<evidence type="ECO:0000313" key="2">
    <source>
        <dbReference type="Proteomes" id="UP001165263"/>
    </source>
</evidence>